<organism evidence="2">
    <name type="scientific">marine sediment metagenome</name>
    <dbReference type="NCBI Taxonomy" id="412755"/>
    <lineage>
        <taxon>unclassified sequences</taxon>
        <taxon>metagenomes</taxon>
        <taxon>ecological metagenomes</taxon>
    </lineage>
</organism>
<accession>A0A0F9U1F8</accession>
<gene>
    <name evidence="2" type="ORF">LCGC14_0323610</name>
</gene>
<dbReference type="InterPro" id="IPR006427">
    <property type="entry name" value="Portal_HK97"/>
</dbReference>
<dbReference type="NCBIfam" id="TIGR01537">
    <property type="entry name" value="portal_HK97"/>
    <property type="match status" value="1"/>
</dbReference>
<feature type="compositionally biased region" description="Acidic residues" evidence="1">
    <location>
        <begin position="396"/>
        <end position="419"/>
    </location>
</feature>
<sequence>MILDRILPTKLAATFKNPPDWLVGALGGSLTTAGVRVTPASALTLAAYFAAIRCISEDVAKVPLILYERLEPRGKERRRDHPVYPLLKEQPNANMTAMTLRETMTQHALGWGNGYAEIVRDRDLTIQSLELLTPDRVTPRINENTERVVYEVRNRHGEQRILQDFQVFHLHGLGYDGLTGYSIAHLAREAIGLGLAQEASGSTVFSNGVRAGGILEMDGVLGEVELQNFRESWTRQYAGVENANKTMLLEHGIKFKPITIPFKESQFIEGRSFSAADIARFFRVPPHIIGIMDAATFSNIEQQSIEYVTLTLMSWFVRWEQEVKRKLLTKVTDEDLFAEHLVDALLRGDIGSRFKAYATARQWGWMSANDVLEKENSNPLPGDQGDIYLSPLNMGDAEDIGEEPEPDEPAGDEDNDGDDPFSATVIHDTTVESITEAHADVFGERIERLLKIECDRVRRIMSKDDSGEKLAEFYSEHTQFMLDGLRPPSTALCGSLWAALGGGEMSNVLKSTLEAGLISIVNNHVNHARASLDESAEQFYECWQGGRAAELAQETTEFCMAAVRTWGE</sequence>
<evidence type="ECO:0000256" key="1">
    <source>
        <dbReference type="SAM" id="MobiDB-lite"/>
    </source>
</evidence>
<dbReference type="AlphaFoldDB" id="A0A0F9U1F8"/>
<feature type="region of interest" description="Disordered" evidence="1">
    <location>
        <begin position="374"/>
        <end position="423"/>
    </location>
</feature>
<protein>
    <recommendedName>
        <fullName evidence="3">Phage portal protein</fullName>
    </recommendedName>
</protein>
<evidence type="ECO:0000313" key="2">
    <source>
        <dbReference type="EMBL" id="KKN81142.1"/>
    </source>
</evidence>
<evidence type="ECO:0008006" key="3">
    <source>
        <dbReference type="Google" id="ProtNLM"/>
    </source>
</evidence>
<dbReference type="EMBL" id="LAZR01000220">
    <property type="protein sequence ID" value="KKN81142.1"/>
    <property type="molecule type" value="Genomic_DNA"/>
</dbReference>
<reference evidence="2" key="1">
    <citation type="journal article" date="2015" name="Nature">
        <title>Complex archaea that bridge the gap between prokaryotes and eukaryotes.</title>
        <authorList>
            <person name="Spang A."/>
            <person name="Saw J.H."/>
            <person name="Jorgensen S.L."/>
            <person name="Zaremba-Niedzwiedzka K."/>
            <person name="Martijn J."/>
            <person name="Lind A.E."/>
            <person name="van Eijk R."/>
            <person name="Schleper C."/>
            <person name="Guy L."/>
            <person name="Ettema T.J."/>
        </authorList>
    </citation>
    <scope>NUCLEOTIDE SEQUENCE</scope>
</reference>
<dbReference type="InterPro" id="IPR006944">
    <property type="entry name" value="Phage/GTA_portal"/>
</dbReference>
<proteinExistence type="predicted"/>
<dbReference type="Pfam" id="PF04860">
    <property type="entry name" value="Phage_portal"/>
    <property type="match status" value="1"/>
</dbReference>
<comment type="caution">
    <text evidence="2">The sequence shown here is derived from an EMBL/GenBank/DDBJ whole genome shotgun (WGS) entry which is preliminary data.</text>
</comment>
<name>A0A0F9U1F8_9ZZZZ</name>
<dbReference type="Gene3D" id="1.20.1270.210">
    <property type="match status" value="1"/>
</dbReference>